<comment type="caution">
    <text evidence="4">The sequence shown here is derived from an EMBL/GenBank/DDBJ whole genome shotgun (WGS) entry which is preliminary data.</text>
</comment>
<dbReference type="RefSeq" id="WP_035579975.1">
    <property type="nucleotide sequence ID" value="NZ_VNFE01000005.1"/>
</dbReference>
<keyword evidence="1 4" id="KW-0808">Transferase</keyword>
<evidence type="ECO:0000313" key="4">
    <source>
        <dbReference type="EMBL" id="TVU88657.1"/>
    </source>
</evidence>
<dbReference type="EMBL" id="VNFE01000005">
    <property type="protein sequence ID" value="TVU88657.1"/>
    <property type="molecule type" value="Genomic_DNA"/>
</dbReference>
<proteinExistence type="predicted"/>
<dbReference type="Pfam" id="PF13508">
    <property type="entry name" value="Acetyltransf_7"/>
    <property type="match status" value="1"/>
</dbReference>
<dbReference type="Proteomes" id="UP000317288">
    <property type="component" value="Unassembled WGS sequence"/>
</dbReference>
<reference evidence="4 5" key="1">
    <citation type="submission" date="2019-07" db="EMBL/GenBank/DDBJ databases">
        <title>Diversity of Bacteria from Kongsfjorden, Arctic.</title>
        <authorList>
            <person name="Yu Y."/>
        </authorList>
    </citation>
    <scope>NUCLEOTIDE SEQUENCE [LARGE SCALE GENOMIC DNA]</scope>
    <source>
        <strain evidence="4 5">SM1922</strain>
    </source>
</reference>
<dbReference type="EC" id="2.3.1.-" evidence="4"/>
<evidence type="ECO:0000256" key="1">
    <source>
        <dbReference type="ARBA" id="ARBA00022679"/>
    </source>
</evidence>
<dbReference type="PANTHER" id="PTHR43800">
    <property type="entry name" value="PEPTIDYL-LYSINE N-ACETYLTRANSFERASE YJAB"/>
    <property type="match status" value="1"/>
</dbReference>
<dbReference type="PANTHER" id="PTHR43800:SF1">
    <property type="entry name" value="PEPTIDYL-LYSINE N-ACETYLTRANSFERASE YJAB"/>
    <property type="match status" value="1"/>
</dbReference>
<organism evidence="4 5">
    <name type="scientific">Vreelandella titanicae</name>
    <dbReference type="NCBI Taxonomy" id="664683"/>
    <lineage>
        <taxon>Bacteria</taxon>
        <taxon>Pseudomonadati</taxon>
        <taxon>Pseudomonadota</taxon>
        <taxon>Gammaproteobacteria</taxon>
        <taxon>Oceanospirillales</taxon>
        <taxon>Halomonadaceae</taxon>
        <taxon>Vreelandella</taxon>
    </lineage>
</organism>
<dbReference type="AlphaFoldDB" id="A0A558J4V4"/>
<feature type="domain" description="N-acetyltransferase" evidence="3">
    <location>
        <begin position="1"/>
        <end position="141"/>
    </location>
</feature>
<dbReference type="NCBIfam" id="NF007853">
    <property type="entry name" value="PRK10562.1"/>
    <property type="match status" value="1"/>
</dbReference>
<sequence length="141" mass="16030">MIRKYREADIEQILDIWLSASIKAHSFVGSEFWQSKVSDMRDIYIPASETFVFEADEQITGFYCLYGNTLAAVFVLPSLQGNGIGSALIEDAKSRRACLQLSVYRQNASSISFYQKHGFIALSEQIDEQTGHPEFIMEHYC</sequence>
<name>A0A558J4V4_9GAMM</name>
<dbReference type="PROSITE" id="PS51186">
    <property type="entry name" value="GNAT"/>
    <property type="match status" value="1"/>
</dbReference>
<dbReference type="CDD" id="cd04301">
    <property type="entry name" value="NAT_SF"/>
    <property type="match status" value="1"/>
</dbReference>
<gene>
    <name evidence="4" type="ORF">FQP89_16550</name>
</gene>
<accession>A0A558J4V4</accession>
<evidence type="ECO:0000259" key="3">
    <source>
        <dbReference type="PROSITE" id="PS51186"/>
    </source>
</evidence>
<dbReference type="InterPro" id="IPR000182">
    <property type="entry name" value="GNAT_dom"/>
</dbReference>
<dbReference type="Gene3D" id="3.40.630.30">
    <property type="match status" value="1"/>
</dbReference>
<keyword evidence="2 4" id="KW-0012">Acyltransferase</keyword>
<dbReference type="InterPro" id="IPR016181">
    <property type="entry name" value="Acyl_CoA_acyltransferase"/>
</dbReference>
<evidence type="ECO:0000313" key="5">
    <source>
        <dbReference type="Proteomes" id="UP000317288"/>
    </source>
</evidence>
<evidence type="ECO:0000256" key="2">
    <source>
        <dbReference type="ARBA" id="ARBA00023315"/>
    </source>
</evidence>
<dbReference type="SUPFAM" id="SSF55729">
    <property type="entry name" value="Acyl-CoA N-acyltransferases (Nat)"/>
    <property type="match status" value="1"/>
</dbReference>
<protein>
    <submittedName>
        <fullName evidence="4">N-acetyltransferase</fullName>
        <ecNumber evidence="4">2.3.1.-</ecNumber>
    </submittedName>
</protein>
<dbReference type="GO" id="GO:0016747">
    <property type="term" value="F:acyltransferase activity, transferring groups other than amino-acyl groups"/>
    <property type="evidence" value="ECO:0007669"/>
    <property type="project" value="InterPro"/>
</dbReference>